<dbReference type="HOGENOM" id="CLU_045717_1_0_11"/>
<dbReference type="AlphaFoldDB" id="F5XM76"/>
<dbReference type="OrthoDB" id="321327at2"/>
<feature type="binding site" evidence="2">
    <location>
        <position position="120"/>
    </location>
    <ligand>
        <name>Fe cation</name>
        <dbReference type="ChEBI" id="CHEBI:24875"/>
    </ligand>
</feature>
<accession>F5XM76</accession>
<dbReference type="GO" id="GO:0046872">
    <property type="term" value="F:metal ion binding"/>
    <property type="evidence" value="ECO:0007669"/>
    <property type="project" value="UniProtKB-KW"/>
</dbReference>
<dbReference type="InterPro" id="IPR011051">
    <property type="entry name" value="RmlC_Cupin_sf"/>
</dbReference>
<dbReference type="SUPFAM" id="SSF51182">
    <property type="entry name" value="RmlC-like cupins"/>
    <property type="match status" value="1"/>
</dbReference>
<dbReference type="CDD" id="cd02247">
    <property type="entry name" value="cupin_pirin_C"/>
    <property type="match status" value="1"/>
</dbReference>
<dbReference type="InterPro" id="IPR003829">
    <property type="entry name" value="Pirin_N_dom"/>
</dbReference>
<dbReference type="RefSeq" id="WP_013864194.1">
    <property type="nucleotide sequence ID" value="NC_015635.1"/>
</dbReference>
<dbReference type="InterPro" id="IPR014710">
    <property type="entry name" value="RmlC-like_jellyroll"/>
</dbReference>
<evidence type="ECO:0000259" key="5">
    <source>
        <dbReference type="Pfam" id="PF05726"/>
    </source>
</evidence>
<dbReference type="Pfam" id="PF02678">
    <property type="entry name" value="Pirin"/>
    <property type="match status" value="1"/>
</dbReference>
<comment type="cofactor">
    <cofactor evidence="2">
        <name>Fe cation</name>
        <dbReference type="ChEBI" id="CHEBI:24875"/>
    </cofactor>
    <text evidence="2">Binds 1 Fe cation per subunit.</text>
</comment>
<feature type="binding site" evidence="2">
    <location>
        <position position="122"/>
    </location>
    <ligand>
        <name>Fe cation</name>
        <dbReference type="ChEBI" id="CHEBI:24875"/>
    </ligand>
</feature>
<evidence type="ECO:0008006" key="8">
    <source>
        <dbReference type="Google" id="ProtNLM"/>
    </source>
</evidence>
<dbReference type="PANTHER" id="PTHR13903">
    <property type="entry name" value="PIRIN-RELATED"/>
    <property type="match status" value="1"/>
</dbReference>
<dbReference type="Proteomes" id="UP000007947">
    <property type="component" value="Chromosome"/>
</dbReference>
<evidence type="ECO:0000313" key="6">
    <source>
        <dbReference type="EMBL" id="BAK36333.1"/>
    </source>
</evidence>
<proteinExistence type="inferred from homology"/>
<feature type="binding site" evidence="2">
    <location>
        <position position="78"/>
    </location>
    <ligand>
        <name>Fe cation</name>
        <dbReference type="ChEBI" id="CHEBI:24875"/>
    </ligand>
</feature>
<organism evidence="6 7">
    <name type="scientific">Microlunatus phosphovorus (strain ATCC 700054 / DSM 10555 / JCM 9379 / NBRC 101784 / NCIMB 13414 / VKM Ac-1990 / NM-1)</name>
    <dbReference type="NCBI Taxonomy" id="1032480"/>
    <lineage>
        <taxon>Bacteria</taxon>
        <taxon>Bacillati</taxon>
        <taxon>Actinomycetota</taxon>
        <taxon>Actinomycetes</taxon>
        <taxon>Propionibacteriales</taxon>
        <taxon>Propionibacteriaceae</taxon>
        <taxon>Microlunatus</taxon>
    </lineage>
</organism>
<dbReference type="STRING" id="1032480.MLP_33190"/>
<dbReference type="KEGG" id="mph:MLP_33190"/>
<dbReference type="EMBL" id="AP012204">
    <property type="protein sequence ID" value="BAK36333.1"/>
    <property type="molecule type" value="Genomic_DNA"/>
</dbReference>
<dbReference type="InterPro" id="IPR008778">
    <property type="entry name" value="Pirin_C_dom"/>
</dbReference>
<feature type="domain" description="Pirin C-terminal" evidence="5">
    <location>
        <begin position="191"/>
        <end position="289"/>
    </location>
</feature>
<reference evidence="6 7" key="1">
    <citation type="submission" date="2011-05" db="EMBL/GenBank/DDBJ databases">
        <title>Whole genome sequence of Microlunatus phosphovorus NM-1.</title>
        <authorList>
            <person name="Hosoyama A."/>
            <person name="Sasaki K."/>
            <person name="Harada T."/>
            <person name="Igarashi R."/>
            <person name="Kawakoshi A."/>
            <person name="Sasagawa M."/>
            <person name="Fukada J."/>
            <person name="Nakamura S."/>
            <person name="Katano Y."/>
            <person name="Hanada S."/>
            <person name="Kamagata Y."/>
            <person name="Nakamura N."/>
            <person name="Yamazaki S."/>
            <person name="Fujita N."/>
        </authorList>
    </citation>
    <scope>NUCLEOTIDE SEQUENCE [LARGE SCALE GENOMIC DNA]</scope>
    <source>
        <strain evidence="7">ATCC 700054 / DSM 10555 / JCM 9379 / NBRC 101784 / NCIMB 13414 / VKM Ac-1990 / NM-1</strain>
    </source>
</reference>
<keyword evidence="2" id="KW-0479">Metal-binding</keyword>
<evidence type="ECO:0000259" key="4">
    <source>
        <dbReference type="Pfam" id="PF02678"/>
    </source>
</evidence>
<dbReference type="PANTHER" id="PTHR13903:SF8">
    <property type="entry name" value="PIRIN"/>
    <property type="match status" value="1"/>
</dbReference>
<feature type="binding site" evidence="2">
    <location>
        <position position="76"/>
    </location>
    <ligand>
        <name>Fe cation</name>
        <dbReference type="ChEBI" id="CHEBI:24875"/>
    </ligand>
</feature>
<feature type="domain" description="Pirin N-terminal" evidence="4">
    <location>
        <begin position="40"/>
        <end position="139"/>
    </location>
</feature>
<keyword evidence="2" id="KW-0408">Iron</keyword>
<gene>
    <name evidence="6" type="ordered locus">MLP_33190</name>
</gene>
<protein>
    <recommendedName>
        <fullName evidence="8">Pirin family protein</fullName>
    </recommendedName>
</protein>
<dbReference type="Gene3D" id="2.60.120.10">
    <property type="entry name" value="Jelly Rolls"/>
    <property type="match status" value="2"/>
</dbReference>
<dbReference type="PIRSF" id="PIRSF006232">
    <property type="entry name" value="Pirin"/>
    <property type="match status" value="1"/>
</dbReference>
<evidence type="ECO:0000256" key="3">
    <source>
        <dbReference type="RuleBase" id="RU003457"/>
    </source>
</evidence>
<dbReference type="InterPro" id="IPR012093">
    <property type="entry name" value="Pirin"/>
</dbReference>
<dbReference type="Pfam" id="PF05726">
    <property type="entry name" value="Pirin_C"/>
    <property type="match status" value="1"/>
</dbReference>
<sequence length="329" mass="36036">MSVLEAKPEEYVCRSALPSGPEELVITARKVWLGKTTLVARALPDRDIRMIGAWCFLDHYGPEDVRDSPGMQVYAHPHTGLQTVSWLIEGEIEHRDSLGTQALVSPGTLNIMTAGHGIVHSEISQSDKPPTLHGLQLWVALPDAVRDQPPRFDRYVDLPRLDRPGVRGRVLVGEVDGVGSSAISFSPLVGADLTLDPGAEVELAVDPDHEHGVFVIAGELIGGAGAIARTDQLVYLGSGRDRLGLTAGAEGVRMLLLGGEPFVEEIVMWWNFIGRSHDEIASFRQLWEHRDTDAGTGRFPPVIDRGERVMEAPAMPTVPLKARPRRQRR</sequence>
<evidence type="ECO:0000256" key="1">
    <source>
        <dbReference type="ARBA" id="ARBA00008416"/>
    </source>
</evidence>
<evidence type="ECO:0000256" key="2">
    <source>
        <dbReference type="PIRSR" id="PIRSR006232-1"/>
    </source>
</evidence>
<comment type="similarity">
    <text evidence="1 3">Belongs to the pirin family.</text>
</comment>
<dbReference type="eggNOG" id="COG1741">
    <property type="taxonomic scope" value="Bacteria"/>
</dbReference>
<keyword evidence="7" id="KW-1185">Reference proteome</keyword>
<evidence type="ECO:0000313" key="7">
    <source>
        <dbReference type="Proteomes" id="UP000007947"/>
    </source>
</evidence>
<name>F5XM76_MICPN</name>